<keyword evidence="2" id="KW-0067">ATP-binding</keyword>
<reference evidence="6 7" key="1">
    <citation type="submission" date="2019-04" db="EMBL/GenBank/DDBJ databases">
        <authorList>
            <person name="Hwang J.C."/>
        </authorList>
    </citation>
    <scope>NUCLEOTIDE SEQUENCE [LARGE SCALE GENOMIC DNA]</scope>
    <source>
        <strain evidence="6 7">IMCC35001</strain>
    </source>
</reference>
<dbReference type="InterPro" id="IPR011545">
    <property type="entry name" value="DEAD/DEAH_box_helicase_dom"/>
</dbReference>
<dbReference type="SUPFAM" id="SSF52540">
    <property type="entry name" value="P-loop containing nucleoside triphosphate hydrolases"/>
    <property type="match status" value="2"/>
</dbReference>
<dbReference type="InterPro" id="IPR014001">
    <property type="entry name" value="Helicase_ATP-bd"/>
</dbReference>
<dbReference type="InterPro" id="IPR027417">
    <property type="entry name" value="P-loop_NTPase"/>
</dbReference>
<dbReference type="GO" id="GO:0036297">
    <property type="term" value="P:interstrand cross-link repair"/>
    <property type="evidence" value="ECO:0007669"/>
    <property type="project" value="TreeGrafter"/>
</dbReference>
<evidence type="ECO:0000259" key="5">
    <source>
        <dbReference type="PROSITE" id="PS51194"/>
    </source>
</evidence>
<dbReference type="SMART" id="SM00487">
    <property type="entry name" value="DEXDc"/>
    <property type="match status" value="1"/>
</dbReference>
<dbReference type="InterPro" id="IPR001650">
    <property type="entry name" value="Helicase_C-like"/>
</dbReference>
<organism evidence="6 7">
    <name type="scientific">Ferrimonas sediminicola</name>
    <dbReference type="NCBI Taxonomy" id="2569538"/>
    <lineage>
        <taxon>Bacteria</taxon>
        <taxon>Pseudomonadati</taxon>
        <taxon>Pseudomonadota</taxon>
        <taxon>Gammaproteobacteria</taxon>
        <taxon>Alteromonadales</taxon>
        <taxon>Ferrimonadaceae</taxon>
        <taxon>Ferrimonas</taxon>
    </lineage>
</organism>
<dbReference type="Gene3D" id="3.40.50.300">
    <property type="entry name" value="P-loop containing nucleotide triphosphate hydrolases"/>
    <property type="match status" value="2"/>
</dbReference>
<keyword evidence="7" id="KW-1185">Reference proteome</keyword>
<evidence type="ECO:0000256" key="1">
    <source>
        <dbReference type="ARBA" id="ARBA00022741"/>
    </source>
</evidence>
<keyword evidence="3" id="KW-0175">Coiled coil</keyword>
<keyword evidence="6" id="KW-0378">Hydrolase</keyword>
<dbReference type="GO" id="GO:0006289">
    <property type="term" value="P:nucleotide-excision repair"/>
    <property type="evidence" value="ECO:0007669"/>
    <property type="project" value="TreeGrafter"/>
</dbReference>
<keyword evidence="6" id="KW-0347">Helicase</keyword>
<dbReference type="PROSITE" id="PS51194">
    <property type="entry name" value="HELICASE_CTER"/>
    <property type="match status" value="1"/>
</dbReference>
<dbReference type="OrthoDB" id="9815222at2"/>
<dbReference type="InterPro" id="IPR018973">
    <property type="entry name" value="MZB"/>
</dbReference>
<sequence>MLPTVVSQQINQSLRHFLSAQFPMTTPCFSGQSPSASAEEAASTDSMMQRFLQTPESLLKGPYLSVQLPFRGGALPVGLLQKLSLPFPPHAHQVKAFERLLAPQPLSSLVATGTGSGKTECFAYPVLEHCARKAPSRGIKAIVIYPMNALAQDQAKRFAKLVHGSTALNGKVTVGLYVGEDQHGQGNPTMSEDKVITCRDTLRKQPPDVLLTNYKMLDYLLLRPEDQALWRDNGPETLRYLVVDELHTFDGAQGADLGCLLRRLRDRLQIPAAHLACVGTSATVGDEPEALLNYASQIFDNLFEAGAIIAEDRLDVGEYLQEYETNYRFQPDQEHIAELQPRTDESRLDFVNRQIVLWFDGSLAPLPSLEPEEAGEALHQFGQSLCKHRFFHTLLRLLDGQIQEQSTLNQLLMPVLSVPAPMAEAMVHSFVALISAARGEQQSNGEWKPLLEVRVQSWLRELRRMVASIASQPELYFADDLGGDLETRHLPVVHCRDCGATAWGSYLDASKGELSESLSAFYQHFFQNHHSVRLLFPVLDKTDPRQLGKGVCHQLCGHCLAMNGDNANECQHCGNEQLLRVFVPDLISTSQTSGNSFKNQCPSCLAKDSLLILGSRAASLASVMTHQWFGSRYNENKQLLTFSDSVQDAAHRAGFLEARTWPMMIRAGIGAGCGALVADGATEVTLAEYADRFVEQMRQQSGDERTFVLRNIAPNLTWLRGYQQLLEGTFQPEHHKGVLGRVERRLAWEVYSEFGLRSGIGRTLERSGLLVPALLSDGFYKAVELAHVRLTEELGQPYQQVTQPQLQQFALVLLHRLRQRGGIFHWAMKDYFADNGDLYRFNKRSESSRYMPQWGPNSRKPRFIGIGRADQIEPVLSTKGRSWWAQWLDKCLAQDDPTLSACAADLIQTLIQCLEQQKVLVPLQKADKQAWCIAADKITLQSKVAAMVCNTCGQRHFVARSESELWREAPCRQTNCQGHYQDDNREIEPYWLGTESYRVVAREHTGLIGKTERDQLEKSFKAAQHESGQVNLLSATPTLEMGIDIGDLSSVLLCSVPPAQANYLQRIGRAGRRDGNAFAFTVAQGNPHDQYFFAEPLTMMQGHVEVPGVFLDAPAILARQLTAFMFDRWVAADDRSGQISKNVGQMLVNLAKDRKDKFPFNFLSYADRHRDALLRRFFSVFPDLSEASRESLRAFAEGDDENYSLSGRIIDALQWQLNDKESLTKRISVLKKAHKELEGRNAVAQTHEKDLNTLLSEMTGLQKILGNLKNQNVFNFFTDQGLLPNYAFPEAGVNLRSVLWRQISGDDENKRQYETETFDYERPAAAALSELAPTSNFYAGGHKVQVEQVDLHVTEPEEWRLCRNCNFTAREDEAKEFKTCPSCGDSNWADVLQHNKLLPLRQVYARSAMRDAKIGDDSENRVPSFFQRQMLVHFEKSAVEAAYRIDDEHVPFGYEYIRTATFRDINFGANDPEAEEFKIAGDDRKRTGFKVCAHCGMVQPPIRKKQNHDLSCPSLKDNVEEKYENVLFLYRELQSEALRVLLPVSGLSDDKLLKASLAAALQLGLRKYFRGNVDHLRGLIYQQPEPNDPLHRNYLVIYDTVPGGTGSLKELMREPDNLMTMLQMALDAIEECNCNQDPEKDGCYRCVYAYRDRGKMAHISRDVARQLLNGVLQSRHTLMPVDNIGKICINSLVTSELEKKFIQCLHGMTDKFRLKKSIVHGKGGWVLSVREDSDLYWHIVPQVELGPVDGVTVMSKPDFVIYPGRQDMAVKPIAVFLDGYAYHKDIVADDIAKRRAIAASGKYWVWSLYWPDLEKPGFEHGDGFLDRHIQDWSLRDGISVYSLALRRNFKTITKLHNEFNSFELLTQLLQSPEQRLNDFTEIMLAHGIKWLRDPRKISEDTKRDFSYEMQENASESRLQQLFSTDRYLFGGLLNCLGTTSEWVEVASVLPVKQDTIPLMRPGKHSQELTSAALQNLMLQLCFDDTKDPSMLQDGRYQSLLIGFWKLVNLGQCLPGFGMTCRSIVHDGDEADISHHDQPQEEPAVAISAEWQELLDLELMPEALLKQLVEAGLEAPISGYELADGHGEIVATADWAWEAAKVVVFEQSDPDGEQKFREQGWQEFVGMDEATQLTAVIEAVQGAM</sequence>
<evidence type="ECO:0000313" key="7">
    <source>
        <dbReference type="Proteomes" id="UP000305674"/>
    </source>
</evidence>
<evidence type="ECO:0000256" key="2">
    <source>
        <dbReference type="ARBA" id="ARBA00022840"/>
    </source>
</evidence>
<proteinExistence type="predicted"/>
<dbReference type="PROSITE" id="PS51192">
    <property type="entry name" value="HELICASE_ATP_BIND_1"/>
    <property type="match status" value="1"/>
</dbReference>
<dbReference type="SMART" id="SM00490">
    <property type="entry name" value="HELICc"/>
    <property type="match status" value="1"/>
</dbReference>
<accession>A0A4U1BAV6</accession>
<dbReference type="Proteomes" id="UP000305674">
    <property type="component" value="Unassembled WGS sequence"/>
</dbReference>
<dbReference type="GO" id="GO:0003676">
    <property type="term" value="F:nucleic acid binding"/>
    <property type="evidence" value="ECO:0007669"/>
    <property type="project" value="InterPro"/>
</dbReference>
<comment type="caution">
    <text evidence="6">The sequence shown here is derived from an EMBL/GenBank/DDBJ whole genome shotgun (WGS) entry which is preliminary data.</text>
</comment>
<dbReference type="EMBL" id="SWCI01000011">
    <property type="protein sequence ID" value="TKB47988.1"/>
    <property type="molecule type" value="Genomic_DNA"/>
</dbReference>
<dbReference type="PANTHER" id="PTHR47957:SF3">
    <property type="entry name" value="ATP-DEPENDENT HELICASE HRQ1"/>
    <property type="match status" value="1"/>
</dbReference>
<dbReference type="GO" id="GO:0005524">
    <property type="term" value="F:ATP binding"/>
    <property type="evidence" value="ECO:0007669"/>
    <property type="project" value="UniProtKB-KW"/>
</dbReference>
<keyword evidence="1" id="KW-0547">Nucleotide-binding</keyword>
<dbReference type="RefSeq" id="WP_136854058.1">
    <property type="nucleotide sequence ID" value="NZ_SWCI01000011.1"/>
</dbReference>
<evidence type="ECO:0000256" key="3">
    <source>
        <dbReference type="SAM" id="Coils"/>
    </source>
</evidence>
<protein>
    <submittedName>
        <fullName evidence="6">DEAD/DEAH box helicase</fullName>
    </submittedName>
</protein>
<evidence type="ECO:0000259" key="4">
    <source>
        <dbReference type="PROSITE" id="PS51192"/>
    </source>
</evidence>
<feature type="coiled-coil region" evidence="3">
    <location>
        <begin position="1220"/>
        <end position="1271"/>
    </location>
</feature>
<dbReference type="PANTHER" id="PTHR47957">
    <property type="entry name" value="ATP-DEPENDENT HELICASE HRQ1"/>
    <property type="match status" value="1"/>
</dbReference>
<evidence type="ECO:0000313" key="6">
    <source>
        <dbReference type="EMBL" id="TKB47988.1"/>
    </source>
</evidence>
<gene>
    <name evidence="6" type="ORF">FCL40_14725</name>
</gene>
<dbReference type="GO" id="GO:0043138">
    <property type="term" value="F:3'-5' DNA helicase activity"/>
    <property type="evidence" value="ECO:0007669"/>
    <property type="project" value="TreeGrafter"/>
</dbReference>
<name>A0A4U1BAV6_9GAMM</name>
<dbReference type="Pfam" id="PF00270">
    <property type="entry name" value="DEAD"/>
    <property type="match status" value="1"/>
</dbReference>
<feature type="domain" description="Helicase ATP-binding" evidence="4">
    <location>
        <begin position="99"/>
        <end position="302"/>
    </location>
</feature>
<dbReference type="Pfam" id="PF00271">
    <property type="entry name" value="Helicase_C"/>
    <property type="match status" value="1"/>
</dbReference>
<feature type="domain" description="Helicase C-terminal" evidence="5">
    <location>
        <begin position="905"/>
        <end position="1122"/>
    </location>
</feature>
<dbReference type="Pfam" id="PF09369">
    <property type="entry name" value="MZB"/>
    <property type="match status" value="1"/>
</dbReference>